<dbReference type="InterPro" id="IPR036390">
    <property type="entry name" value="WH_DNA-bd_sf"/>
</dbReference>
<evidence type="ECO:0000259" key="1">
    <source>
        <dbReference type="Pfam" id="PF12727"/>
    </source>
</evidence>
<sequence>MLHVSIQPQWHIRNATGQALPVKVLALLSLVEDHGSLSAACTQEGGSYRHAWKLLREAEAVLGAPLLAMQRGKGSVLTPLARALVWADRRVGARLSPVLESLASELEAELHTLLASNGTTLRLFASHGFAVEALAHQLEAAQLPLELKYCNTEQAAAAVHGGSCDVAGLHLPLGPLGAKVLAHHARWLRGDMRAIHLVVRRQGLMVAAGNPKKVYAVDDLARPGLRFINRERGSGTRLLLELLLAQRGLDGAAVAGYEQGEHTHAAVAAYVASGMADVAFGVETAARRFGLEFIPVQAERYFLACKPAALQAPLLQALLAVVRSDAFRAAVEQLPGYEPDACGNVTSLDDALVTTMPRGTG</sequence>
<dbReference type="InterPro" id="IPR036388">
    <property type="entry name" value="WH-like_DNA-bd_sf"/>
</dbReference>
<feature type="domain" description="PBP" evidence="1">
    <location>
        <begin position="140"/>
        <end position="322"/>
    </location>
</feature>
<proteinExistence type="predicted"/>
<dbReference type="AlphaFoldDB" id="A0AAW9QAW1"/>
<evidence type="ECO:0000313" key="3">
    <source>
        <dbReference type="Proteomes" id="UP001336250"/>
    </source>
</evidence>
<dbReference type="Proteomes" id="UP001336250">
    <property type="component" value="Unassembled WGS sequence"/>
</dbReference>
<accession>A0AAW9QAW1</accession>
<name>A0AAW9QAW1_9BURK</name>
<dbReference type="PANTHER" id="PTHR38431:SF1">
    <property type="entry name" value="BLL2305 PROTEIN"/>
    <property type="match status" value="1"/>
</dbReference>
<dbReference type="PANTHER" id="PTHR38431">
    <property type="entry name" value="BLL2305 PROTEIN"/>
    <property type="match status" value="1"/>
</dbReference>
<organism evidence="2 3">
    <name type="scientific">Aquincola agrisoli</name>
    <dbReference type="NCBI Taxonomy" id="3119538"/>
    <lineage>
        <taxon>Bacteria</taxon>
        <taxon>Pseudomonadati</taxon>
        <taxon>Pseudomonadota</taxon>
        <taxon>Betaproteobacteria</taxon>
        <taxon>Burkholderiales</taxon>
        <taxon>Sphaerotilaceae</taxon>
        <taxon>Aquincola</taxon>
    </lineage>
</organism>
<keyword evidence="3" id="KW-1185">Reference proteome</keyword>
<dbReference type="EMBL" id="JAZIBG010000009">
    <property type="protein sequence ID" value="MEF7612824.1"/>
    <property type="molecule type" value="Genomic_DNA"/>
</dbReference>
<dbReference type="Gene3D" id="3.40.190.10">
    <property type="entry name" value="Periplasmic binding protein-like II"/>
    <property type="match status" value="1"/>
</dbReference>
<protein>
    <submittedName>
        <fullName evidence="2">Substrate-binding domain-containing protein</fullName>
    </submittedName>
</protein>
<dbReference type="Pfam" id="PF12727">
    <property type="entry name" value="PBP_like"/>
    <property type="match status" value="1"/>
</dbReference>
<dbReference type="InterPro" id="IPR024370">
    <property type="entry name" value="PBP_domain"/>
</dbReference>
<gene>
    <name evidence="2" type="ORF">V4F39_02805</name>
</gene>
<dbReference type="SUPFAM" id="SSF53850">
    <property type="entry name" value="Periplasmic binding protein-like II"/>
    <property type="match status" value="1"/>
</dbReference>
<comment type="caution">
    <text evidence="2">The sequence shown here is derived from an EMBL/GenBank/DDBJ whole genome shotgun (WGS) entry which is preliminary data.</text>
</comment>
<reference evidence="2 3" key="1">
    <citation type="submission" date="2024-02" db="EMBL/GenBank/DDBJ databases">
        <title>Genome sequence of Aquincola sp. MAHUQ-54.</title>
        <authorList>
            <person name="Huq M.A."/>
        </authorList>
    </citation>
    <scope>NUCLEOTIDE SEQUENCE [LARGE SCALE GENOMIC DNA]</scope>
    <source>
        <strain evidence="2 3">MAHUQ-54</strain>
    </source>
</reference>
<dbReference type="SUPFAM" id="SSF46785">
    <property type="entry name" value="Winged helix' DNA-binding domain"/>
    <property type="match status" value="1"/>
</dbReference>
<dbReference type="Gene3D" id="1.10.10.10">
    <property type="entry name" value="Winged helix-like DNA-binding domain superfamily/Winged helix DNA-binding domain"/>
    <property type="match status" value="1"/>
</dbReference>
<evidence type="ECO:0000313" key="2">
    <source>
        <dbReference type="EMBL" id="MEF7612824.1"/>
    </source>
</evidence>
<dbReference type="RefSeq" id="WP_332287717.1">
    <property type="nucleotide sequence ID" value="NZ_JAZIBG010000009.1"/>
</dbReference>